<accession>A0A1I8B7E9</accession>
<proteinExistence type="predicted"/>
<reference evidence="3" key="1">
    <citation type="submission" date="2016-11" db="UniProtKB">
        <authorList>
            <consortium name="WormBaseParasite"/>
        </authorList>
    </citation>
    <scope>IDENTIFICATION</scope>
</reference>
<protein>
    <submittedName>
        <fullName evidence="3">DUF1768 domain-containing protein</fullName>
    </submittedName>
</protein>
<dbReference type="Proteomes" id="UP000095281">
    <property type="component" value="Unplaced"/>
</dbReference>
<evidence type="ECO:0000313" key="3">
    <source>
        <dbReference type="WBParaSite" id="MhA1_Contig1483.frz3.gene4"/>
    </source>
</evidence>
<keyword evidence="2" id="KW-1185">Reference proteome</keyword>
<dbReference type="InterPro" id="IPR037238">
    <property type="entry name" value="YbiA-like_sf"/>
</dbReference>
<dbReference type="AlphaFoldDB" id="A0A1I8B7E9"/>
<dbReference type="Gene3D" id="1.10.357.40">
    <property type="entry name" value="YbiA-like"/>
    <property type="match status" value="1"/>
</dbReference>
<feature type="domain" description="NADAR" evidence="1">
    <location>
        <begin position="58"/>
        <end position="118"/>
    </location>
</feature>
<dbReference type="SUPFAM" id="SSF143990">
    <property type="entry name" value="YbiA-like"/>
    <property type="match status" value="1"/>
</dbReference>
<evidence type="ECO:0000259" key="1">
    <source>
        <dbReference type="Pfam" id="PF08719"/>
    </source>
</evidence>
<sequence>MTSDNKIDTAACILERLNLRHETKSYPPEEILGDQQQNIFVFNTQRFGFDNRFRVHFTLLGRTFSSIEQYFIWQKARFFGDLEIATEVMIIDNPLTIRRIGKRIRGYNQEEWNSVRNKAFGPNSHKTRNYLTSYVPQEMDLLRRRPHQNYIGAMV</sequence>
<evidence type="ECO:0000313" key="2">
    <source>
        <dbReference type="Proteomes" id="UP000095281"/>
    </source>
</evidence>
<dbReference type="CDD" id="cd15457">
    <property type="entry name" value="NADAR"/>
    <property type="match status" value="1"/>
</dbReference>
<dbReference type="InterPro" id="IPR012816">
    <property type="entry name" value="NADAR"/>
</dbReference>
<organism evidence="2 3">
    <name type="scientific">Meloidogyne hapla</name>
    <name type="common">Root-knot nematode worm</name>
    <dbReference type="NCBI Taxonomy" id="6305"/>
    <lineage>
        <taxon>Eukaryota</taxon>
        <taxon>Metazoa</taxon>
        <taxon>Ecdysozoa</taxon>
        <taxon>Nematoda</taxon>
        <taxon>Chromadorea</taxon>
        <taxon>Rhabditida</taxon>
        <taxon>Tylenchina</taxon>
        <taxon>Tylenchomorpha</taxon>
        <taxon>Tylenchoidea</taxon>
        <taxon>Meloidogynidae</taxon>
        <taxon>Meloidogyninae</taxon>
        <taxon>Meloidogyne</taxon>
    </lineage>
</organism>
<dbReference type="WBParaSite" id="MhA1_Contig1483.frz3.gene4">
    <property type="protein sequence ID" value="MhA1_Contig1483.frz3.gene4"/>
    <property type="gene ID" value="MhA1_Contig1483.frz3.gene4"/>
</dbReference>
<dbReference type="Pfam" id="PF08719">
    <property type="entry name" value="NADAR"/>
    <property type="match status" value="1"/>
</dbReference>
<name>A0A1I8B7E9_MELHA</name>